<dbReference type="Pfam" id="PF04397">
    <property type="entry name" value="LytTR"/>
    <property type="match status" value="1"/>
</dbReference>
<dbReference type="Pfam" id="PF00072">
    <property type="entry name" value="Response_reg"/>
    <property type="match status" value="1"/>
</dbReference>
<feature type="domain" description="HTH LytTR-type" evidence="3">
    <location>
        <begin position="132"/>
        <end position="230"/>
    </location>
</feature>
<dbReference type="GO" id="GO:0000156">
    <property type="term" value="F:phosphorelay response regulator activity"/>
    <property type="evidence" value="ECO:0007669"/>
    <property type="project" value="InterPro"/>
</dbReference>
<dbReference type="EMBL" id="JAABOO010000001">
    <property type="protein sequence ID" value="NER13177.1"/>
    <property type="molecule type" value="Genomic_DNA"/>
</dbReference>
<dbReference type="PROSITE" id="PS50930">
    <property type="entry name" value="HTH_LYTTR"/>
    <property type="match status" value="1"/>
</dbReference>
<comment type="caution">
    <text evidence="4">The sequence shown here is derived from an EMBL/GenBank/DDBJ whole genome shotgun (WGS) entry which is preliminary data.</text>
</comment>
<feature type="modified residue" description="4-aspartylphosphate" evidence="1">
    <location>
        <position position="53"/>
    </location>
</feature>
<dbReference type="InterPro" id="IPR011006">
    <property type="entry name" value="CheY-like_superfamily"/>
</dbReference>
<dbReference type="RefSeq" id="WP_163606174.1">
    <property type="nucleotide sequence ID" value="NZ_JAABOO010000001.1"/>
</dbReference>
<keyword evidence="1" id="KW-0597">Phosphoprotein</keyword>
<reference evidence="4 5" key="1">
    <citation type="submission" date="2020-01" db="EMBL/GenBank/DDBJ databases">
        <title>Leptobacterium flavescens.</title>
        <authorList>
            <person name="Wang G."/>
        </authorList>
    </citation>
    <scope>NUCLEOTIDE SEQUENCE [LARGE SCALE GENOMIC DNA]</scope>
    <source>
        <strain evidence="4 5">KCTC 22160</strain>
    </source>
</reference>
<evidence type="ECO:0000259" key="2">
    <source>
        <dbReference type="PROSITE" id="PS50110"/>
    </source>
</evidence>
<dbReference type="InterPro" id="IPR046947">
    <property type="entry name" value="LytR-like"/>
</dbReference>
<accession>A0A6P0UJL8</accession>
<name>A0A6P0UJL8_9FLAO</name>
<evidence type="ECO:0000256" key="1">
    <source>
        <dbReference type="PROSITE-ProRule" id="PRU00169"/>
    </source>
</evidence>
<organism evidence="4 5">
    <name type="scientific">Leptobacterium flavescens</name>
    <dbReference type="NCBI Taxonomy" id="472055"/>
    <lineage>
        <taxon>Bacteria</taxon>
        <taxon>Pseudomonadati</taxon>
        <taxon>Bacteroidota</taxon>
        <taxon>Flavobacteriia</taxon>
        <taxon>Flavobacteriales</taxon>
        <taxon>Flavobacteriaceae</taxon>
        <taxon>Leptobacterium</taxon>
    </lineage>
</organism>
<dbReference type="PANTHER" id="PTHR37299:SF1">
    <property type="entry name" value="STAGE 0 SPORULATION PROTEIN A HOMOLOG"/>
    <property type="match status" value="1"/>
</dbReference>
<dbReference type="InterPro" id="IPR001789">
    <property type="entry name" value="Sig_transdc_resp-reg_receiver"/>
</dbReference>
<dbReference type="Proteomes" id="UP000468581">
    <property type="component" value="Unassembled WGS sequence"/>
</dbReference>
<sequence length="231" mass="26674">MNCIIVEDEIPAQRIIRNYCSRIDDLHIAGVFNSALKANSFLNSNDVDLIFLDINLPDITGMDFLKSLSKPPLVIMTTAYPNYAAESFELDTIIDYLVKPFSLNRFLKAINKVNDLKQQSATVPEDPEAASFFLSIDKTHHRIYFNDIKYVMSERNYCSLVTTKTRYTYIESLKKLEAELPSYPFIRIHKSYIVNSRYIDKISGNMIYIEENKIPIGRTYRAALFKLLELS</sequence>
<gene>
    <name evidence="4" type="ORF">GWK08_06985</name>
</gene>
<dbReference type="Gene3D" id="3.40.50.2300">
    <property type="match status" value="1"/>
</dbReference>
<evidence type="ECO:0000313" key="4">
    <source>
        <dbReference type="EMBL" id="NER13177.1"/>
    </source>
</evidence>
<protein>
    <submittedName>
        <fullName evidence="4">Response regulator</fullName>
    </submittedName>
</protein>
<keyword evidence="5" id="KW-1185">Reference proteome</keyword>
<dbReference type="PANTHER" id="PTHR37299">
    <property type="entry name" value="TRANSCRIPTIONAL REGULATOR-RELATED"/>
    <property type="match status" value="1"/>
</dbReference>
<dbReference type="SMART" id="SM00850">
    <property type="entry name" value="LytTR"/>
    <property type="match status" value="1"/>
</dbReference>
<dbReference type="Gene3D" id="2.40.50.1020">
    <property type="entry name" value="LytTr DNA-binding domain"/>
    <property type="match status" value="1"/>
</dbReference>
<feature type="domain" description="Response regulatory" evidence="2">
    <location>
        <begin position="2"/>
        <end position="114"/>
    </location>
</feature>
<evidence type="ECO:0000313" key="5">
    <source>
        <dbReference type="Proteomes" id="UP000468581"/>
    </source>
</evidence>
<evidence type="ECO:0000259" key="3">
    <source>
        <dbReference type="PROSITE" id="PS50930"/>
    </source>
</evidence>
<proteinExistence type="predicted"/>
<dbReference type="PROSITE" id="PS50110">
    <property type="entry name" value="RESPONSE_REGULATORY"/>
    <property type="match status" value="1"/>
</dbReference>
<dbReference type="InterPro" id="IPR007492">
    <property type="entry name" value="LytTR_DNA-bd_dom"/>
</dbReference>
<dbReference type="GO" id="GO:0003677">
    <property type="term" value="F:DNA binding"/>
    <property type="evidence" value="ECO:0007669"/>
    <property type="project" value="InterPro"/>
</dbReference>
<dbReference type="SUPFAM" id="SSF52172">
    <property type="entry name" value="CheY-like"/>
    <property type="match status" value="1"/>
</dbReference>
<dbReference type="AlphaFoldDB" id="A0A6P0UJL8"/>
<dbReference type="SMART" id="SM00448">
    <property type="entry name" value="REC"/>
    <property type="match status" value="1"/>
</dbReference>